<dbReference type="EMBL" id="JBAJEX010000006">
    <property type="protein sequence ID" value="MEO1767262.1"/>
    <property type="molecule type" value="Genomic_DNA"/>
</dbReference>
<evidence type="ECO:0000313" key="1">
    <source>
        <dbReference type="EMBL" id="MEO1767262.1"/>
    </source>
</evidence>
<gene>
    <name evidence="1" type="ORF">V6E02_08565</name>
</gene>
<proteinExistence type="predicted"/>
<protein>
    <submittedName>
        <fullName evidence="1">Uncharacterized protein</fullName>
    </submittedName>
</protein>
<evidence type="ECO:0000313" key="2">
    <source>
        <dbReference type="Proteomes" id="UP001482231"/>
    </source>
</evidence>
<dbReference type="PANTHER" id="PTHR32331">
    <property type="entry name" value="UPF0313 PROTEIN YGIQ"/>
    <property type="match status" value="1"/>
</dbReference>
<comment type="caution">
    <text evidence="1">The sequence shown here is derived from an EMBL/GenBank/DDBJ whole genome shotgun (WGS) entry which is preliminary data.</text>
</comment>
<dbReference type="Proteomes" id="UP001482231">
    <property type="component" value="Unassembled WGS sequence"/>
</dbReference>
<organism evidence="1 2">
    <name type="scientific">Thiobacter aerophilum</name>
    <dbReference type="NCBI Taxonomy" id="3121275"/>
    <lineage>
        <taxon>Bacteria</taxon>
        <taxon>Pseudomonadati</taxon>
        <taxon>Pseudomonadota</taxon>
        <taxon>Betaproteobacteria</taxon>
        <taxon>Burkholderiales</taxon>
        <taxon>Thiobacteraceae</taxon>
        <taxon>Thiobacter</taxon>
    </lineage>
</organism>
<dbReference type="InterPro" id="IPR022946">
    <property type="entry name" value="UPF0313"/>
</dbReference>
<keyword evidence="2" id="KW-1185">Reference proteome</keyword>
<sequence>MVAPSSIRVEMVFPEFTIHPVGTATRPHGLFRAYARETEKSAANVHRRACASREIDSVCRHLSCVYPEVCGNLNTDHARLMCRDRKARCQLGSKVLISSGIRYDLAVRSPAHIGRLARYAPGERGHD</sequence>
<reference evidence="1 2" key="1">
    <citation type="submission" date="2024-02" db="EMBL/GenBank/DDBJ databases">
        <title>New thermophilic sulfur-oxidizing bacteria from a hot springs of the Uzon caldera (Kamchatka, Russia).</title>
        <authorList>
            <person name="Dukat A.M."/>
            <person name="Elcheninov A.G."/>
            <person name="Frolov E.N."/>
        </authorList>
    </citation>
    <scope>NUCLEOTIDE SEQUENCE [LARGE SCALE GENOMIC DNA]</scope>
    <source>
        <strain evidence="1 2">AK1</strain>
    </source>
</reference>
<dbReference type="PANTHER" id="PTHR32331:SF0">
    <property type="entry name" value="UPF0313 PROTEIN YGIQ"/>
    <property type="match status" value="1"/>
</dbReference>
<dbReference type="RefSeq" id="WP_347308374.1">
    <property type="nucleotide sequence ID" value="NZ_JBAJEX010000006.1"/>
</dbReference>
<name>A0ABV0EHH0_9BURK</name>
<accession>A0ABV0EHH0</accession>